<evidence type="ECO:0000256" key="1">
    <source>
        <dbReference type="SAM" id="MobiDB-lite"/>
    </source>
</evidence>
<accession>A0ABW8Q8D0</accession>
<protein>
    <submittedName>
        <fullName evidence="2">Uncharacterized protein</fullName>
    </submittedName>
</protein>
<proteinExistence type="predicted"/>
<name>A0ABW8Q8D0_9FLAO</name>
<reference evidence="2 3" key="1">
    <citation type="journal article" date="2016" name="Sci. Rep.">
        <title>Whole genome sequencing identifies a novel species of the genus Capnocytophaga isolated from dog and cat bite wounds in humans.</title>
        <authorList>
            <person name="Zangenah S."/>
            <person name="Abbasi N."/>
            <person name="Andersson A.F."/>
            <person name="Bergman P."/>
        </authorList>
    </citation>
    <scope>NUCLEOTIDE SEQUENCE [LARGE SCALE GENOMIC DNA]</scope>
    <source>
        <strain evidence="2 3">W5</strain>
    </source>
</reference>
<dbReference type="EMBL" id="JBJGWJ010000001">
    <property type="protein sequence ID" value="MFK8292603.1"/>
    <property type="molecule type" value="Genomic_DNA"/>
</dbReference>
<evidence type="ECO:0000313" key="2">
    <source>
        <dbReference type="EMBL" id="MFK8292603.1"/>
    </source>
</evidence>
<gene>
    <name evidence="2" type="ORF">ACI76L_02285</name>
</gene>
<comment type="caution">
    <text evidence="2">The sequence shown here is derived from an EMBL/GenBank/DDBJ whole genome shotgun (WGS) entry which is preliminary data.</text>
</comment>
<dbReference type="RefSeq" id="WP_405253633.1">
    <property type="nucleotide sequence ID" value="NZ_JBJGWE010000001.1"/>
</dbReference>
<evidence type="ECO:0000313" key="3">
    <source>
        <dbReference type="Proteomes" id="UP001622370"/>
    </source>
</evidence>
<organism evidence="2 3">
    <name type="scientific">Capnocytophaga stomatis</name>
    <dbReference type="NCBI Taxonomy" id="1848904"/>
    <lineage>
        <taxon>Bacteria</taxon>
        <taxon>Pseudomonadati</taxon>
        <taxon>Bacteroidota</taxon>
        <taxon>Flavobacteriia</taxon>
        <taxon>Flavobacteriales</taxon>
        <taxon>Flavobacteriaceae</taxon>
        <taxon>Capnocytophaga</taxon>
    </lineage>
</organism>
<dbReference type="Proteomes" id="UP001622370">
    <property type="component" value="Unassembled WGS sequence"/>
</dbReference>
<sequence length="976" mass="113969">MSEYKYTPEKLYEATDNGLDILHRYLPDSVGCERNKGKKFKLRNERTGSAGIFKGAECWLVYDHGSKETFSPIDIVMQQTGLEYYEVLQRLYDEFNVMVNSIFFAPNKTFSDKGDKPDDYFFIKVKDKVENPTRFSNFVTAQICEEYNVYEVEYYEKVTSEKKVLMRVNATPDYPIFCYSDDLEKWAKIYCPAEKKRRITDENGKSKEINFKHGYLGKKPEKYYHGLSRIKKQIAFLQENNQDSFDFLIVDETVPYINDLKEDNKDKNKLPYVVLCSGGSDGLTIASLSDDFFPVWGNSENDIIDYQTYEYLKANCKQLFYLPDVDTSGINFAYKYSQKYWKLDIVFLPKYFLGEKGKDFRDYVSFFTKKNTPKEVIASEFKKLINVPVSCDFVSQKDKKYRVNVRSLHYFLNSEGFFGYTPEFFASDKHNETADYLIRIDGFKVEEPTSKQVREFCVDYLIRKGTNTQVLELVKGCNALRNSDLATVPLLEEKLDFTDATESNQLFFFENTAVKVTDEAIKVIPSRELQNYVWQKNIIPHQFRVAKPFFEVYETETGQKRVNILENGCDFMNFVINTCRMHWDKEFLAQGDAFRKKFILNSAVLSEDEQITQESHFLGKCFAIGYLLHNYKRRGFEKFVYMIDDKVKEETGENNGRSGKGLLIQGVSMLAPYFYVNGKSKRMFDDPHLLGSYKNQKLIFFDDMLNNDTTHGFDFLYSMITEGIVVNQKNVGSYHIPYERAPKLVGTYNHALRNPSNSTLGRILFVLFSDYYHYTSDVHKESYLPEYDFGGQLFRDWNESQWHLFFNFMLQCLQLYLNNIRTPLLSPTGNLEINSIKASMGDNFMEWADGYFLDDKLNTNLNKKDVYEDYKRVMGRMHTTAQRFRKNLENYCKYKGYELNPKEKCGADGRILTTEHISTETGMKRRSVECIYIKTQVTSDQVTNNQKTNSQVSSNQVTNNQNPSNQKDIDVDGIDF</sequence>
<keyword evidence="3" id="KW-1185">Reference proteome</keyword>
<feature type="compositionally biased region" description="Low complexity" evidence="1">
    <location>
        <begin position="948"/>
        <end position="966"/>
    </location>
</feature>
<feature type="region of interest" description="Disordered" evidence="1">
    <location>
        <begin position="942"/>
        <end position="976"/>
    </location>
</feature>